<dbReference type="GO" id="GO:0016123">
    <property type="term" value="P:xanthophyll biosynthetic process"/>
    <property type="evidence" value="ECO:0007669"/>
    <property type="project" value="TreeGrafter"/>
</dbReference>
<evidence type="ECO:0000313" key="3">
    <source>
        <dbReference type="Proteomes" id="UP000501690"/>
    </source>
</evidence>
<sequence>MPMTKQLNVAIVDSNPALSSGLHMKKEDPPDPRVSTVTPASISSLRASMPMTKQLNVAIVDSNPALSSGLHMKKEDPPDPRVSTVTPASISSLRGIMS</sequence>
<dbReference type="InterPro" id="IPR051205">
    <property type="entry name" value="UbiH/COQ6_monooxygenase"/>
</dbReference>
<dbReference type="EMBL" id="CP039351">
    <property type="protein sequence ID" value="QCD99987.1"/>
    <property type="molecule type" value="Genomic_DNA"/>
</dbReference>
<dbReference type="PANTHER" id="PTHR43876:SF7">
    <property type="entry name" value="UBIQUINONE BIOSYNTHESIS MONOOXYGENASE COQ6, MITOCHONDRIAL"/>
    <property type="match status" value="1"/>
</dbReference>
<organism evidence="2 3">
    <name type="scientific">Vigna unguiculata</name>
    <name type="common">Cowpea</name>
    <dbReference type="NCBI Taxonomy" id="3917"/>
    <lineage>
        <taxon>Eukaryota</taxon>
        <taxon>Viridiplantae</taxon>
        <taxon>Streptophyta</taxon>
        <taxon>Embryophyta</taxon>
        <taxon>Tracheophyta</taxon>
        <taxon>Spermatophyta</taxon>
        <taxon>Magnoliopsida</taxon>
        <taxon>eudicotyledons</taxon>
        <taxon>Gunneridae</taxon>
        <taxon>Pentapetalae</taxon>
        <taxon>rosids</taxon>
        <taxon>fabids</taxon>
        <taxon>Fabales</taxon>
        <taxon>Fabaceae</taxon>
        <taxon>Papilionoideae</taxon>
        <taxon>50 kb inversion clade</taxon>
        <taxon>NPAAA clade</taxon>
        <taxon>indigoferoid/millettioid clade</taxon>
        <taxon>Phaseoleae</taxon>
        <taxon>Vigna</taxon>
    </lineage>
</organism>
<feature type="compositionally biased region" description="Polar residues" evidence="1">
    <location>
        <begin position="83"/>
        <end position="92"/>
    </location>
</feature>
<gene>
    <name evidence="2" type="ORF">DEO72_LG7g1274</name>
</gene>
<dbReference type="PANTHER" id="PTHR43876">
    <property type="entry name" value="UBIQUINONE BIOSYNTHESIS MONOOXYGENASE COQ6, MITOCHONDRIAL"/>
    <property type="match status" value="1"/>
</dbReference>
<dbReference type="GO" id="GO:0004497">
    <property type="term" value="F:monooxygenase activity"/>
    <property type="evidence" value="ECO:0007669"/>
    <property type="project" value="UniProtKB-KW"/>
</dbReference>
<reference evidence="2 3" key="1">
    <citation type="submission" date="2019-04" db="EMBL/GenBank/DDBJ databases">
        <title>An improved genome assembly and genetic linkage map for asparagus bean, Vigna unguiculata ssp. sesquipedialis.</title>
        <authorList>
            <person name="Xia Q."/>
            <person name="Zhang R."/>
            <person name="Dong Y."/>
        </authorList>
    </citation>
    <scope>NUCLEOTIDE SEQUENCE [LARGE SCALE GENOMIC DNA]</scope>
    <source>
        <tissue evidence="2">Leaf</tissue>
    </source>
</reference>
<dbReference type="GO" id="GO:0016120">
    <property type="term" value="P:carotene biosynthetic process"/>
    <property type="evidence" value="ECO:0007669"/>
    <property type="project" value="TreeGrafter"/>
</dbReference>
<dbReference type="Proteomes" id="UP000501690">
    <property type="component" value="Linkage Group LG7"/>
</dbReference>
<evidence type="ECO:0000256" key="1">
    <source>
        <dbReference type="SAM" id="MobiDB-lite"/>
    </source>
</evidence>
<feature type="region of interest" description="Disordered" evidence="1">
    <location>
        <begin position="16"/>
        <end position="37"/>
    </location>
</feature>
<accession>A0A4D6MG49</accession>
<keyword evidence="2" id="KW-0503">Monooxygenase</keyword>
<proteinExistence type="predicted"/>
<dbReference type="AlphaFoldDB" id="A0A4D6MG49"/>
<protein>
    <submittedName>
        <fullName evidence="2">Ubiquinone biosynthesis monooxygenase Coq6</fullName>
    </submittedName>
</protein>
<dbReference type="GO" id="GO:0005739">
    <property type="term" value="C:mitochondrion"/>
    <property type="evidence" value="ECO:0007669"/>
    <property type="project" value="TreeGrafter"/>
</dbReference>
<feature type="region of interest" description="Disordered" evidence="1">
    <location>
        <begin position="68"/>
        <end position="98"/>
    </location>
</feature>
<keyword evidence="3" id="KW-1185">Reference proteome</keyword>
<keyword evidence="2" id="KW-0830">Ubiquinone</keyword>
<keyword evidence="2" id="KW-0560">Oxidoreductase</keyword>
<evidence type="ECO:0000313" key="2">
    <source>
        <dbReference type="EMBL" id="QCD99987.1"/>
    </source>
</evidence>
<name>A0A4D6MG49_VIGUN</name>